<feature type="transmembrane region" description="Helical" evidence="10">
    <location>
        <begin position="6"/>
        <end position="26"/>
    </location>
</feature>
<dbReference type="RefSeq" id="WP_105740108.1">
    <property type="nucleotide sequence ID" value="NZ_PVBR01000001.1"/>
</dbReference>
<feature type="transmembrane region" description="Helical" evidence="10">
    <location>
        <begin position="273"/>
        <end position="292"/>
    </location>
</feature>
<feature type="transmembrane region" description="Helical" evidence="10">
    <location>
        <begin position="96"/>
        <end position="114"/>
    </location>
</feature>
<evidence type="ECO:0000256" key="9">
    <source>
        <dbReference type="ARBA" id="ARBA00037230"/>
    </source>
</evidence>
<feature type="transmembrane region" description="Helical" evidence="10">
    <location>
        <begin position="249"/>
        <end position="266"/>
    </location>
</feature>
<dbReference type="PANTHER" id="PTHR43653:SF1">
    <property type="entry name" value="CYTOCHROME C-TYPE BIOGENESIS PROTEIN CCMF"/>
    <property type="match status" value="1"/>
</dbReference>
<feature type="transmembrane region" description="Helical" evidence="10">
    <location>
        <begin position="352"/>
        <end position="374"/>
    </location>
</feature>
<feature type="transmembrane region" description="Helical" evidence="10">
    <location>
        <begin position="175"/>
        <end position="195"/>
    </location>
</feature>
<dbReference type="Pfam" id="PF01578">
    <property type="entry name" value="Cytochrom_C_asm"/>
    <property type="match status" value="1"/>
</dbReference>
<dbReference type="GO" id="GO:0015232">
    <property type="term" value="F:heme transmembrane transporter activity"/>
    <property type="evidence" value="ECO:0007669"/>
    <property type="project" value="InterPro"/>
</dbReference>
<comment type="caution">
    <text evidence="13">The sequence shown here is derived from an EMBL/GenBank/DDBJ whole genome shotgun (WGS) entry which is preliminary data.</text>
</comment>
<sequence length="663" mass="70998">MTVEIGQFALVLALALSLVQSILPVAGARWRNAPMMDVAVPTAFAVFALIALSFALLVHAYVVSDFSVLNVVENSHSQKPLLYKVTGVWGNHEGSMLLWVLILSFFGALVAFFGDNLPPVLKANVLAVHGWIATAFLLFIVATSNPFARVSPAPMEGQDLNPILQDIGLAIHPPLLYLGYVGFSVCFSFAVAALIEGRIDAAWARWVRPWTLTAWMFLTGGIAMGSYWAYYELGWGGWWFWDPVENASFMPWLAGTALLHSALVMEKRSALKIWTVLLALLTFSLSLLGTFLVRSGVLTSVHTFATDPGRGLFILGILTLFIGGSLALFAFRAQSLSSGGLFQPISREGALVFNNLFLTTATATVLVGTLYPLLLEALTGDKISVGAPFFNMTFGPLMIPLLAAVPFGPLLAWKRGDLLGVAQRLMTAFALALLAVAFILYRTSAGEVLAAFGIGLAVWVMAGSLTDLALKAGIGKVSAATALARLMGLPRSVFGTALAHFGLGVTLLGIVSVSTFGTEQVLGMKPGDVVPVAGYQLRYDGLTPATGPNYTDNEGRFVLLDSAARPVDTIIAAKRFYPARRMPTTEAGIVTHGVNQFYVSLGDDLADGGIVVRIWWKPFVTLIWLGALAMMAGGFISLLDRRLRIGAPAKVKTPRARQAEASA</sequence>
<evidence type="ECO:0000256" key="3">
    <source>
        <dbReference type="ARBA" id="ARBA00022475"/>
    </source>
</evidence>
<keyword evidence="4" id="KW-0997">Cell inner membrane</keyword>
<dbReference type="EMBL" id="PVBR01000001">
    <property type="protein sequence ID" value="PRD45810.1"/>
    <property type="molecule type" value="Genomic_DNA"/>
</dbReference>
<organism evidence="13 14">
    <name type="scientific">Phyllobacterium phragmitis</name>
    <dbReference type="NCBI Taxonomy" id="2670329"/>
    <lineage>
        <taxon>Bacteria</taxon>
        <taxon>Pseudomonadati</taxon>
        <taxon>Pseudomonadota</taxon>
        <taxon>Alphaproteobacteria</taxon>
        <taxon>Hyphomicrobiales</taxon>
        <taxon>Phyllobacteriaceae</taxon>
        <taxon>Phyllobacterium</taxon>
    </lineage>
</organism>
<feature type="transmembrane region" description="Helical" evidence="10">
    <location>
        <begin position="312"/>
        <end position="331"/>
    </location>
</feature>
<keyword evidence="7 10" id="KW-1133">Transmembrane helix</keyword>
<keyword evidence="8 10" id="KW-0472">Membrane</keyword>
<dbReference type="GO" id="GO:0020037">
    <property type="term" value="F:heme binding"/>
    <property type="evidence" value="ECO:0007669"/>
    <property type="project" value="InterPro"/>
</dbReference>
<evidence type="ECO:0000256" key="7">
    <source>
        <dbReference type="ARBA" id="ARBA00022989"/>
    </source>
</evidence>
<dbReference type="PANTHER" id="PTHR43653">
    <property type="entry name" value="CYTOCHROME C ASSEMBLY PROTEIN-RELATED"/>
    <property type="match status" value="1"/>
</dbReference>
<dbReference type="PRINTS" id="PR01411">
    <property type="entry name" value="CCMFBIOGNSIS"/>
</dbReference>
<comment type="function">
    <text evidence="9">Required for the biogenesis of c-type cytochromes. Possible subunit of a heme lyase.</text>
</comment>
<dbReference type="NCBIfam" id="NF007691">
    <property type="entry name" value="PRK10369.1"/>
    <property type="match status" value="1"/>
</dbReference>
<evidence type="ECO:0000256" key="1">
    <source>
        <dbReference type="ARBA" id="ARBA00004429"/>
    </source>
</evidence>
<feature type="transmembrane region" description="Helical" evidence="10">
    <location>
        <begin position="207"/>
        <end position="229"/>
    </location>
</feature>
<keyword evidence="13" id="KW-0456">Lyase</keyword>
<feature type="transmembrane region" description="Helical" evidence="10">
    <location>
        <begin position="126"/>
        <end position="148"/>
    </location>
</feature>
<keyword evidence="3" id="KW-1003">Cell membrane</keyword>
<feature type="transmembrane region" description="Helical" evidence="10">
    <location>
        <begin position="491"/>
        <end position="516"/>
    </location>
</feature>
<comment type="similarity">
    <text evidence="2">Belongs to the CcmF/CycK/Ccl1/NrfE/CcsA family.</text>
</comment>
<accession>A0A2S9IZ85</accession>
<dbReference type="InterPro" id="IPR003567">
    <property type="entry name" value="Cyt_c_biogenesis"/>
</dbReference>
<evidence type="ECO:0000256" key="8">
    <source>
        <dbReference type="ARBA" id="ARBA00023136"/>
    </source>
</evidence>
<proteinExistence type="inferred from homology"/>
<dbReference type="Proteomes" id="UP000239434">
    <property type="component" value="Unassembled WGS sequence"/>
</dbReference>
<evidence type="ECO:0000256" key="2">
    <source>
        <dbReference type="ARBA" id="ARBA00009186"/>
    </source>
</evidence>
<gene>
    <name evidence="13" type="ORF">C5748_01295</name>
</gene>
<evidence type="ECO:0000256" key="5">
    <source>
        <dbReference type="ARBA" id="ARBA00022692"/>
    </source>
</evidence>
<dbReference type="GO" id="GO:0005886">
    <property type="term" value="C:plasma membrane"/>
    <property type="evidence" value="ECO:0007669"/>
    <property type="project" value="UniProtKB-SubCell"/>
</dbReference>
<dbReference type="InterPro" id="IPR003568">
    <property type="entry name" value="Cyt_c_biogenesis_CcmF"/>
</dbReference>
<dbReference type="GO" id="GO:0016829">
    <property type="term" value="F:lyase activity"/>
    <property type="evidence" value="ECO:0007669"/>
    <property type="project" value="UniProtKB-KW"/>
</dbReference>
<evidence type="ECO:0000256" key="10">
    <source>
        <dbReference type="SAM" id="Phobius"/>
    </source>
</evidence>
<protein>
    <submittedName>
        <fullName evidence="13">Heme lyase NrfEFG subunit NrfE</fullName>
    </submittedName>
</protein>
<dbReference type="InterPro" id="IPR002541">
    <property type="entry name" value="Cyt_c_assembly"/>
</dbReference>
<evidence type="ECO:0000256" key="4">
    <source>
        <dbReference type="ARBA" id="ARBA00022519"/>
    </source>
</evidence>
<evidence type="ECO:0000313" key="13">
    <source>
        <dbReference type="EMBL" id="PRD45810.1"/>
    </source>
</evidence>
<dbReference type="AlphaFoldDB" id="A0A2S9IZ85"/>
<evidence type="ECO:0000259" key="11">
    <source>
        <dbReference type="Pfam" id="PF01578"/>
    </source>
</evidence>
<feature type="transmembrane region" description="Helical" evidence="10">
    <location>
        <begin position="448"/>
        <end position="470"/>
    </location>
</feature>
<dbReference type="GO" id="GO:0017004">
    <property type="term" value="P:cytochrome complex assembly"/>
    <property type="evidence" value="ECO:0007669"/>
    <property type="project" value="UniProtKB-KW"/>
</dbReference>
<feature type="transmembrane region" description="Helical" evidence="10">
    <location>
        <begin position="619"/>
        <end position="639"/>
    </location>
</feature>
<feature type="transmembrane region" description="Helical" evidence="10">
    <location>
        <begin position="425"/>
        <end position="442"/>
    </location>
</feature>
<name>A0A2S9IZ85_9HYPH</name>
<dbReference type="Pfam" id="PF16327">
    <property type="entry name" value="CcmF_C"/>
    <property type="match status" value="1"/>
</dbReference>
<evidence type="ECO:0000313" key="14">
    <source>
        <dbReference type="Proteomes" id="UP000239434"/>
    </source>
</evidence>
<comment type="subcellular location">
    <subcellularLocation>
        <location evidence="1">Cell inner membrane</location>
        <topology evidence="1">Multi-pass membrane protein</topology>
    </subcellularLocation>
</comment>
<feature type="transmembrane region" description="Helical" evidence="10">
    <location>
        <begin position="38"/>
        <end position="62"/>
    </location>
</feature>
<feature type="domain" description="Cytochrome c-type biogenesis protein CcmF C-terminal" evidence="12">
    <location>
        <begin position="315"/>
        <end position="641"/>
    </location>
</feature>
<dbReference type="InterPro" id="IPR032523">
    <property type="entry name" value="CcmF_C"/>
</dbReference>
<evidence type="ECO:0000256" key="6">
    <source>
        <dbReference type="ARBA" id="ARBA00022748"/>
    </source>
</evidence>
<keyword evidence="6" id="KW-0201">Cytochrome c-type biogenesis</keyword>
<feature type="transmembrane region" description="Helical" evidence="10">
    <location>
        <begin position="394"/>
        <end position="413"/>
    </location>
</feature>
<evidence type="ECO:0000259" key="12">
    <source>
        <dbReference type="Pfam" id="PF16327"/>
    </source>
</evidence>
<keyword evidence="14" id="KW-1185">Reference proteome</keyword>
<reference evidence="13 14" key="1">
    <citation type="submission" date="2018-02" db="EMBL/GenBank/DDBJ databases">
        <title>The draft genome of Phyllobacterium sp. 1N-3.</title>
        <authorList>
            <person name="Liu L."/>
            <person name="Li L."/>
            <person name="Zhang X."/>
            <person name="Wang T."/>
            <person name="Liang L."/>
        </authorList>
    </citation>
    <scope>NUCLEOTIDE SEQUENCE [LARGE SCALE GENOMIC DNA]</scope>
    <source>
        <strain evidence="13 14">1N-3</strain>
    </source>
</reference>
<dbReference type="NCBIfam" id="TIGR00353">
    <property type="entry name" value="nrfE"/>
    <property type="match status" value="1"/>
</dbReference>
<keyword evidence="5 10" id="KW-0812">Transmembrane</keyword>
<feature type="domain" description="Cytochrome c assembly protein" evidence="11">
    <location>
        <begin position="89"/>
        <end position="295"/>
    </location>
</feature>
<dbReference type="PRINTS" id="PR01410">
    <property type="entry name" value="CCBIOGENESIS"/>
</dbReference>